<dbReference type="EMBL" id="MSPP01000002">
    <property type="protein sequence ID" value="OUD09531.1"/>
    <property type="molecule type" value="Genomic_DNA"/>
</dbReference>
<evidence type="ECO:0000313" key="3">
    <source>
        <dbReference type="Proteomes" id="UP000194664"/>
    </source>
</evidence>
<name>A0A251WZ06_9RHOB</name>
<dbReference type="InterPro" id="IPR021109">
    <property type="entry name" value="Peptidase_aspartic_dom_sf"/>
</dbReference>
<reference evidence="2 3" key="1">
    <citation type="submission" date="2016-12" db="EMBL/GenBank/DDBJ databases">
        <title>The draft genome sequence of HSLHS2.</title>
        <authorList>
            <person name="Hu D."/>
            <person name="Wang L."/>
            <person name="Shao Z."/>
        </authorList>
    </citation>
    <scope>NUCLEOTIDE SEQUENCE [LARGE SCALE GENOMIC DNA]</scope>
    <source>
        <strain evidence="2">MCCC 1A06712</strain>
    </source>
</reference>
<dbReference type="PANTHER" id="PTHR38037">
    <property type="entry name" value="ZN_PROTEASE DOMAIN-CONTAINING PROTEIN"/>
    <property type="match status" value="1"/>
</dbReference>
<dbReference type="GO" id="GO:0006508">
    <property type="term" value="P:proteolysis"/>
    <property type="evidence" value="ECO:0007669"/>
    <property type="project" value="UniProtKB-KW"/>
</dbReference>
<proteinExistence type="predicted"/>
<dbReference type="GO" id="GO:0008233">
    <property type="term" value="F:peptidase activity"/>
    <property type="evidence" value="ECO:0007669"/>
    <property type="project" value="UniProtKB-KW"/>
</dbReference>
<keyword evidence="2" id="KW-0378">Hydrolase</keyword>
<organism evidence="2 3">
    <name type="scientific">Marivivens niveibacter</name>
    <dbReference type="NCBI Taxonomy" id="1930667"/>
    <lineage>
        <taxon>Bacteria</taxon>
        <taxon>Pseudomonadati</taxon>
        <taxon>Pseudomonadota</taxon>
        <taxon>Alphaproteobacteria</taxon>
        <taxon>Rhodobacterales</taxon>
        <taxon>Paracoccaceae</taxon>
        <taxon>Marivivens group</taxon>
        <taxon>Marivivens</taxon>
    </lineage>
</organism>
<comment type="caution">
    <text evidence="2">The sequence shown here is derived from an EMBL/GenBank/DDBJ whole genome shotgun (WGS) entry which is preliminary data.</text>
</comment>
<protein>
    <submittedName>
        <fullName evidence="2">ATP-dependent zinc protease</fullName>
    </submittedName>
</protein>
<evidence type="ECO:0000313" key="2">
    <source>
        <dbReference type="EMBL" id="OUD09531.1"/>
    </source>
</evidence>
<dbReference type="PANTHER" id="PTHR38037:SF2">
    <property type="entry name" value="ATP-DEPENDENT ZINC PROTEASE DOMAIN-CONTAINING PROTEIN-RELATED"/>
    <property type="match status" value="1"/>
</dbReference>
<keyword evidence="3" id="KW-1185">Reference proteome</keyword>
<keyword evidence="2" id="KW-0645">Protease</keyword>
<dbReference type="Proteomes" id="UP000194664">
    <property type="component" value="Unassembled WGS sequence"/>
</dbReference>
<evidence type="ECO:0000259" key="1">
    <source>
        <dbReference type="Pfam" id="PF05618"/>
    </source>
</evidence>
<dbReference type="OrthoDB" id="9782977at2"/>
<dbReference type="Gene3D" id="2.40.70.10">
    <property type="entry name" value="Acid Proteases"/>
    <property type="match status" value="1"/>
</dbReference>
<sequence length="149" mass="16652">MATNPPMIIGWRETVGLPELGITAAVAKVDTGARTSAIHATRIKVFDRDGRKWVRFHVPHARLEKGLECEAPLVDAREIKNTSGVPQERLVIETLLTLGGRKWRVEVSLANRANMTFPMILGRTAIRRRNILVDAGRSHLADGTRKERK</sequence>
<dbReference type="SUPFAM" id="SSF50630">
    <property type="entry name" value="Acid proteases"/>
    <property type="match status" value="1"/>
</dbReference>
<dbReference type="AlphaFoldDB" id="A0A251WZ06"/>
<feature type="domain" description="Retropepsin-like aspartic endopeptidase" evidence="1">
    <location>
        <begin position="8"/>
        <end position="141"/>
    </location>
</feature>
<dbReference type="InterPro" id="IPR008503">
    <property type="entry name" value="Asp_endopeptidase"/>
</dbReference>
<gene>
    <name evidence="2" type="ORF">BVC71_06685</name>
</gene>
<dbReference type="RefSeq" id="WP_086450876.1">
    <property type="nucleotide sequence ID" value="NZ_MSPP01000002.1"/>
</dbReference>
<dbReference type="Pfam" id="PF05618">
    <property type="entry name" value="Zn_protease"/>
    <property type="match status" value="1"/>
</dbReference>
<accession>A0A251WZ06</accession>